<dbReference type="Proteomes" id="UP000664169">
    <property type="component" value="Unassembled WGS sequence"/>
</dbReference>
<name>A0A8H3FMA1_9LECA</name>
<protein>
    <submittedName>
        <fullName evidence="2">Uncharacterized protein</fullName>
    </submittedName>
</protein>
<keyword evidence="3" id="KW-1185">Reference proteome</keyword>
<reference evidence="2" key="1">
    <citation type="submission" date="2021-03" db="EMBL/GenBank/DDBJ databases">
        <authorList>
            <person name="Tagirdzhanova G."/>
        </authorList>
    </citation>
    <scope>NUCLEOTIDE SEQUENCE</scope>
</reference>
<dbReference type="AlphaFoldDB" id="A0A8H3FMA1"/>
<accession>A0A8H3FMA1</accession>
<evidence type="ECO:0000256" key="1">
    <source>
        <dbReference type="SAM" id="MobiDB-lite"/>
    </source>
</evidence>
<evidence type="ECO:0000313" key="3">
    <source>
        <dbReference type="Proteomes" id="UP000664169"/>
    </source>
</evidence>
<sequence length="278" mass="30090">MTSVQERARKIELKESASHITSCTSSDPPGELNPPTLEGKSAAPLRRIMEWSDVRSSGISTSFPSHYRANGNILDFEGISLEEEPRPLLPPRPIASEVCETRRASDGSAVCTLVIKRNPLCDTFEAISTQNQPTKIRSKSFANIKKVPAPILIADLAQSEILKGSYFGRISTATGHDNDTGYDPYRALPRTANLLPNETSKNIFGSIQDYLKAPQSPSIASITGNISQSLSPVLNNARQGLEQASKSMKKIGENIMGIATQSDGNELNLMAVGLHLQS</sequence>
<evidence type="ECO:0000313" key="2">
    <source>
        <dbReference type="EMBL" id="CAF9924463.1"/>
    </source>
</evidence>
<dbReference type="EMBL" id="CAJPDQ010000021">
    <property type="protein sequence ID" value="CAF9924463.1"/>
    <property type="molecule type" value="Genomic_DNA"/>
</dbReference>
<gene>
    <name evidence="2" type="ORF">GOMPHAMPRED_003645</name>
</gene>
<proteinExistence type="predicted"/>
<organism evidence="2 3">
    <name type="scientific">Gomphillus americanus</name>
    <dbReference type="NCBI Taxonomy" id="1940652"/>
    <lineage>
        <taxon>Eukaryota</taxon>
        <taxon>Fungi</taxon>
        <taxon>Dikarya</taxon>
        <taxon>Ascomycota</taxon>
        <taxon>Pezizomycotina</taxon>
        <taxon>Lecanoromycetes</taxon>
        <taxon>OSLEUM clade</taxon>
        <taxon>Ostropomycetidae</taxon>
        <taxon>Ostropales</taxon>
        <taxon>Graphidaceae</taxon>
        <taxon>Gomphilloideae</taxon>
        <taxon>Gomphillus</taxon>
    </lineage>
</organism>
<feature type="compositionally biased region" description="Basic and acidic residues" evidence="1">
    <location>
        <begin position="1"/>
        <end position="17"/>
    </location>
</feature>
<feature type="region of interest" description="Disordered" evidence="1">
    <location>
        <begin position="1"/>
        <end position="41"/>
    </location>
</feature>
<comment type="caution">
    <text evidence="2">The sequence shown here is derived from an EMBL/GenBank/DDBJ whole genome shotgun (WGS) entry which is preliminary data.</text>
</comment>
<feature type="compositionally biased region" description="Polar residues" evidence="1">
    <location>
        <begin position="18"/>
        <end position="27"/>
    </location>
</feature>